<dbReference type="AlphaFoldDB" id="A0A9P0H6P0"/>
<dbReference type="EMBL" id="OV725079">
    <property type="protein sequence ID" value="CAH1396480.1"/>
    <property type="molecule type" value="Genomic_DNA"/>
</dbReference>
<accession>A0A9P0H6P0</accession>
<proteinExistence type="predicted"/>
<reference evidence="1" key="1">
    <citation type="submission" date="2022-01" db="EMBL/GenBank/DDBJ databases">
        <authorList>
            <person name="King R."/>
        </authorList>
    </citation>
    <scope>NUCLEOTIDE SEQUENCE</scope>
</reference>
<organism evidence="1 2">
    <name type="scientific">Nezara viridula</name>
    <name type="common">Southern green stink bug</name>
    <name type="synonym">Cimex viridulus</name>
    <dbReference type="NCBI Taxonomy" id="85310"/>
    <lineage>
        <taxon>Eukaryota</taxon>
        <taxon>Metazoa</taxon>
        <taxon>Ecdysozoa</taxon>
        <taxon>Arthropoda</taxon>
        <taxon>Hexapoda</taxon>
        <taxon>Insecta</taxon>
        <taxon>Pterygota</taxon>
        <taxon>Neoptera</taxon>
        <taxon>Paraneoptera</taxon>
        <taxon>Hemiptera</taxon>
        <taxon>Heteroptera</taxon>
        <taxon>Panheteroptera</taxon>
        <taxon>Pentatomomorpha</taxon>
        <taxon>Pentatomoidea</taxon>
        <taxon>Pentatomidae</taxon>
        <taxon>Pentatominae</taxon>
        <taxon>Nezara</taxon>
    </lineage>
</organism>
<sequence length="54" mass="6427">MSRVSKGYFCELNHHVNNLGFPWRRETGKQFGVYVFDKNFYRLALTNNKLGILF</sequence>
<evidence type="ECO:0000313" key="1">
    <source>
        <dbReference type="EMBL" id="CAH1396480.1"/>
    </source>
</evidence>
<evidence type="ECO:0000313" key="2">
    <source>
        <dbReference type="Proteomes" id="UP001152798"/>
    </source>
</evidence>
<gene>
    <name evidence="1" type="ORF">NEZAVI_LOCUS6539</name>
</gene>
<protein>
    <submittedName>
        <fullName evidence="1">Uncharacterized protein</fullName>
    </submittedName>
</protein>
<keyword evidence="2" id="KW-1185">Reference proteome</keyword>
<dbReference type="Proteomes" id="UP001152798">
    <property type="component" value="Chromosome 3"/>
</dbReference>
<name>A0A9P0H6P0_NEZVI</name>